<name>A0ABR4GJM2_9EURO</name>
<sequence length="128" mass="13603">MAAMCGAVSATMLLMRKMSTDASMTACALRYPWLSAQLPHIGEELLMNTGEKTGAAVPADVVETAEVVGYAGDLERLIIFKAASRVPRKMVPTIAHSGKPVGYSGNTSSYFSYKIASVFPPLMDIGTL</sequence>
<keyword evidence="2" id="KW-1185">Reference proteome</keyword>
<gene>
    <name evidence="1" type="ORF">BJX66DRAFT_333160</name>
</gene>
<evidence type="ECO:0000313" key="1">
    <source>
        <dbReference type="EMBL" id="KAL2799257.1"/>
    </source>
</evidence>
<accession>A0ABR4GJM2</accession>
<comment type="caution">
    <text evidence="1">The sequence shown here is derived from an EMBL/GenBank/DDBJ whole genome shotgun (WGS) entry which is preliminary data.</text>
</comment>
<dbReference type="EMBL" id="JBFTWV010000008">
    <property type="protein sequence ID" value="KAL2799257.1"/>
    <property type="molecule type" value="Genomic_DNA"/>
</dbReference>
<reference evidence="1 2" key="1">
    <citation type="submission" date="2024-07" db="EMBL/GenBank/DDBJ databases">
        <title>Section-level genome sequencing and comparative genomics of Aspergillus sections Usti and Cavernicolus.</title>
        <authorList>
            <consortium name="Lawrence Berkeley National Laboratory"/>
            <person name="Nybo J.L."/>
            <person name="Vesth T.C."/>
            <person name="Theobald S."/>
            <person name="Frisvad J.C."/>
            <person name="Larsen T.O."/>
            <person name="Kjaerboelling I."/>
            <person name="Rothschild-Mancinelli K."/>
            <person name="Lyhne E.K."/>
            <person name="Kogle M.E."/>
            <person name="Barry K."/>
            <person name="Clum A."/>
            <person name="Na H."/>
            <person name="Ledsgaard L."/>
            <person name="Lin J."/>
            <person name="Lipzen A."/>
            <person name="Kuo A."/>
            <person name="Riley R."/>
            <person name="Mondo S."/>
            <person name="Labutti K."/>
            <person name="Haridas S."/>
            <person name="Pangalinan J."/>
            <person name="Salamov A.A."/>
            <person name="Simmons B.A."/>
            <person name="Magnuson J.K."/>
            <person name="Chen J."/>
            <person name="Drula E."/>
            <person name="Henrissat B."/>
            <person name="Wiebenga A."/>
            <person name="Lubbers R.J."/>
            <person name="Gomes A.C."/>
            <person name="Makela M.R."/>
            <person name="Stajich J."/>
            <person name="Grigoriev I.V."/>
            <person name="Mortensen U.H."/>
            <person name="De Vries R.P."/>
            <person name="Baker S.E."/>
            <person name="Andersen M.R."/>
        </authorList>
    </citation>
    <scope>NUCLEOTIDE SEQUENCE [LARGE SCALE GENOMIC DNA]</scope>
    <source>
        <strain evidence="1 2">CBS 209.92</strain>
    </source>
</reference>
<proteinExistence type="predicted"/>
<evidence type="ECO:0000313" key="2">
    <source>
        <dbReference type="Proteomes" id="UP001610563"/>
    </source>
</evidence>
<protein>
    <submittedName>
        <fullName evidence="1">Uncharacterized protein</fullName>
    </submittedName>
</protein>
<dbReference type="Proteomes" id="UP001610563">
    <property type="component" value="Unassembled WGS sequence"/>
</dbReference>
<organism evidence="1 2">
    <name type="scientific">Aspergillus keveii</name>
    <dbReference type="NCBI Taxonomy" id="714993"/>
    <lineage>
        <taxon>Eukaryota</taxon>
        <taxon>Fungi</taxon>
        <taxon>Dikarya</taxon>
        <taxon>Ascomycota</taxon>
        <taxon>Pezizomycotina</taxon>
        <taxon>Eurotiomycetes</taxon>
        <taxon>Eurotiomycetidae</taxon>
        <taxon>Eurotiales</taxon>
        <taxon>Aspergillaceae</taxon>
        <taxon>Aspergillus</taxon>
        <taxon>Aspergillus subgen. Nidulantes</taxon>
    </lineage>
</organism>